<feature type="coiled-coil region" evidence="6">
    <location>
        <begin position="1524"/>
        <end position="1551"/>
    </location>
</feature>
<dbReference type="Pfam" id="PF00397">
    <property type="entry name" value="WW"/>
    <property type="match status" value="2"/>
</dbReference>
<dbReference type="PROSITE" id="PS50096">
    <property type="entry name" value="IQ"/>
    <property type="match status" value="11"/>
</dbReference>
<dbReference type="InterPro" id="IPR002048">
    <property type="entry name" value="EF_hand_dom"/>
</dbReference>
<evidence type="ECO:0000256" key="2">
    <source>
        <dbReference type="ARBA" id="ARBA00022490"/>
    </source>
</evidence>
<dbReference type="GO" id="GO:0000922">
    <property type="term" value="C:spindle pole"/>
    <property type="evidence" value="ECO:0007669"/>
    <property type="project" value="TreeGrafter"/>
</dbReference>
<accession>A0A397EAS5</accession>
<keyword evidence="2" id="KW-0963">Cytoplasm</keyword>
<evidence type="ECO:0000313" key="10">
    <source>
        <dbReference type="EMBL" id="RHY75980.1"/>
    </source>
</evidence>
<dbReference type="GO" id="GO:0005737">
    <property type="term" value="C:cytoplasm"/>
    <property type="evidence" value="ECO:0007669"/>
    <property type="project" value="UniProtKB-SubCell"/>
</dbReference>
<keyword evidence="4" id="KW-0106">Calcium</keyword>
<dbReference type="GO" id="GO:0005516">
    <property type="term" value="F:calmodulin binding"/>
    <property type="evidence" value="ECO:0007669"/>
    <property type="project" value="UniProtKB-KW"/>
</dbReference>
<dbReference type="PANTHER" id="PTHR22706:SF1">
    <property type="entry name" value="ASSEMBLY FACTOR FOR SPINDLE MICROTUBULES"/>
    <property type="match status" value="1"/>
</dbReference>
<reference evidence="10 11" key="1">
    <citation type="submission" date="2018-08" db="EMBL/GenBank/DDBJ databases">
        <title>Aphanomyces genome sequencing and annotation.</title>
        <authorList>
            <person name="Minardi D."/>
            <person name="Oidtmann B."/>
            <person name="Van Der Giezen M."/>
            <person name="Studholme D.J."/>
        </authorList>
    </citation>
    <scope>NUCLEOTIDE SEQUENCE [LARGE SCALE GENOMIC DNA]</scope>
    <source>
        <strain evidence="10 11">SA</strain>
    </source>
</reference>
<feature type="coiled-coil region" evidence="6">
    <location>
        <begin position="1465"/>
        <end position="1500"/>
    </location>
</feature>
<dbReference type="InterPro" id="IPR000048">
    <property type="entry name" value="IQ_motif_EF-hand-BS"/>
</dbReference>
<dbReference type="VEuPathDB" id="FungiDB:H257_15311"/>
<feature type="coiled-coil region" evidence="6">
    <location>
        <begin position="1193"/>
        <end position="1220"/>
    </location>
</feature>
<feature type="region of interest" description="Disordered" evidence="7">
    <location>
        <begin position="208"/>
        <end position="266"/>
    </location>
</feature>
<name>A0A397EAS5_APHAT</name>
<organism evidence="10 11">
    <name type="scientific">Aphanomyces astaci</name>
    <name type="common">Crayfish plague agent</name>
    <dbReference type="NCBI Taxonomy" id="112090"/>
    <lineage>
        <taxon>Eukaryota</taxon>
        <taxon>Sar</taxon>
        <taxon>Stramenopiles</taxon>
        <taxon>Oomycota</taxon>
        <taxon>Saprolegniomycetes</taxon>
        <taxon>Saprolegniales</taxon>
        <taxon>Verrucalvaceae</taxon>
        <taxon>Aphanomyces</taxon>
    </lineage>
</organism>
<dbReference type="SMART" id="SM00456">
    <property type="entry name" value="WW"/>
    <property type="match status" value="2"/>
</dbReference>
<dbReference type="CDD" id="cd00051">
    <property type="entry name" value="EFh"/>
    <property type="match status" value="1"/>
</dbReference>
<dbReference type="InterPro" id="IPR011992">
    <property type="entry name" value="EF-hand-dom_pair"/>
</dbReference>
<keyword evidence="3" id="KW-0677">Repeat</keyword>
<comment type="subcellular location">
    <subcellularLocation>
        <location evidence="1">Cytoplasm</location>
    </subcellularLocation>
</comment>
<evidence type="ECO:0000256" key="3">
    <source>
        <dbReference type="ARBA" id="ARBA00022737"/>
    </source>
</evidence>
<dbReference type="Gene3D" id="1.20.5.190">
    <property type="match status" value="5"/>
</dbReference>
<dbReference type="PROSITE" id="PS50222">
    <property type="entry name" value="EF_HAND_2"/>
    <property type="match status" value="2"/>
</dbReference>
<dbReference type="GO" id="GO:0005509">
    <property type="term" value="F:calcium ion binding"/>
    <property type="evidence" value="ECO:0007669"/>
    <property type="project" value="InterPro"/>
</dbReference>
<dbReference type="InterPro" id="IPR018247">
    <property type="entry name" value="EF_Hand_1_Ca_BS"/>
</dbReference>
<keyword evidence="6" id="KW-0175">Coiled coil</keyword>
<dbReference type="Gene3D" id="1.10.238.10">
    <property type="entry name" value="EF-hand"/>
    <property type="match status" value="1"/>
</dbReference>
<feature type="domain" description="EF-hand" evidence="9">
    <location>
        <begin position="522"/>
        <end position="557"/>
    </location>
</feature>
<dbReference type="GO" id="GO:0051295">
    <property type="term" value="P:establishment of meiotic spindle localization"/>
    <property type="evidence" value="ECO:0007669"/>
    <property type="project" value="TreeGrafter"/>
</dbReference>
<evidence type="ECO:0000256" key="5">
    <source>
        <dbReference type="ARBA" id="ARBA00022860"/>
    </source>
</evidence>
<evidence type="ECO:0000256" key="4">
    <source>
        <dbReference type="ARBA" id="ARBA00022837"/>
    </source>
</evidence>
<proteinExistence type="predicted"/>
<feature type="region of interest" description="Disordered" evidence="7">
    <location>
        <begin position="123"/>
        <end position="166"/>
    </location>
</feature>
<dbReference type="Gene3D" id="2.20.70.10">
    <property type="match status" value="1"/>
</dbReference>
<feature type="domain" description="WW" evidence="8">
    <location>
        <begin position="1555"/>
        <end position="1589"/>
    </location>
</feature>
<dbReference type="InterPro" id="IPR001202">
    <property type="entry name" value="WW_dom"/>
</dbReference>
<evidence type="ECO:0000256" key="1">
    <source>
        <dbReference type="ARBA" id="ARBA00004496"/>
    </source>
</evidence>
<dbReference type="SUPFAM" id="SSF47473">
    <property type="entry name" value="EF-hand"/>
    <property type="match status" value="1"/>
</dbReference>
<feature type="region of interest" description="Disordered" evidence="7">
    <location>
        <begin position="601"/>
        <end position="625"/>
    </location>
</feature>
<evidence type="ECO:0000259" key="9">
    <source>
        <dbReference type="PROSITE" id="PS50222"/>
    </source>
</evidence>
<dbReference type="Pfam" id="PF13499">
    <property type="entry name" value="EF-hand_7"/>
    <property type="match status" value="1"/>
</dbReference>
<dbReference type="GO" id="GO:0007051">
    <property type="term" value="P:spindle organization"/>
    <property type="evidence" value="ECO:0007669"/>
    <property type="project" value="TreeGrafter"/>
</dbReference>
<sequence>MPPTHACYLSTLFVMTASGGRGKGWKPLEEKGTCGGMFQCLEITYAPDLLACVADIVPVDTSGWDDVALAFNFHRQKVDRRNVQAIKRRFKHLCSLTILTAGLTNRDHIVEAHRIQNDIDRKKESLRGDVTSQSNGLPAGDVASSTTTAPDEPLAPTPPAPPAPISSTVASAILRPKLLAALGKKIMTRPNMPPTRRQLTEALRTVHPELPTNQLGSEDGAATDGRQGDDAGTTAARPCTTSRASSARPPKRPRKALSSTYPPDEAPTSIMSMLWMLEQSREQWLQQMEERREMWDKERDDRRERLRQERELRERERDDYRDQMEARRDERAVKLDQLLTLLLTKLLENNYPATNRTRAGVADVSMSSSTDGLASGNNNSPWLYQALPPRHATPMYLNSNALKSLFQADRPGYQSINNATRRRKRLQTVQAAMATEKPPPSVNQADDDLPRVHHRRRLRRRRSATTVPPALGHRPTLDDAVLLSNNSGQPSNDAVASQLGLTADEFNALEASMGDHNNNKGDMEHKYRSVFDEFDVDHSGAISPNELRTLLKSVGEEDLDDADINDIIAQADADKNGQIEFNEFIQMMQARKRLLAVVQQMGKSGGTGSTSQPSSSMQSPLPPLKMGQVQQSKKHMKHYNRFFTRPTPTCLRPGASADMTSLRRELALSEYGLKELDLKVREDVQWVQANVPVTSLKAQLFCHKWGAEKMNALFSRILLNFQAKAFYKWIDYLKFLHTKLKADRYLKCKAGSRITTLMHTWTRKSLGRAWLAWSSGVREQRRNERHASAVEIQCLVRGFLSRTAVVRHLQHVGAVHFQRLVRGFLGRRRVLRTRRTNLELASASLLQRCFRGYAGRKLGRLLFQTQAEHRAASHIQRAFRAYEQKLFARAVAQTSRQHDAATTIQCAGRRRLAVRETNRRRLMRQKDASVRCIQRVGRGMLGRRRASNARQQRAAAIKIQSQFKGTKGRRRAKHVRDEKAVKRLMVRRDRAALKIQSAWRGKNGRYAYHLKLRAKKQLEMELTRLRHTSAVRIQALYRGYKGRLLCAHLDADRALRRRQEQQIRAALKIQVAWRGFHGRLAVHLRRQAKAAIDVEEKAAAVKIQSIARGNRARVEAHRLHQRRRRDEVLRREREAAATTIQAAMRGKMGRTKAAAKRKMYQTSAQEALSKLVKHAKEEAAIRIQCCIRGFLSRQRYRRRLREHKAKLARLELERQEADAVIRIQCALRKRKATKLLAQRRMEFQKRISMMASEKASDEIARLRREQEAELAAMKMQLLMEKDAIEKEASRLRLEVAARNDAAQNKLAEDQKQIAHEKLTAILEASRTDDALERLRLDERRARELDVERARVASAEARERQKAAEVARRQEEDAAMTLKHSLSTLDSMKTKELVRKQELALAKEKDKTAAQSKALAEHHAAIKMQGWGRKQLARRRIARIRKDQHAALDALKNEEQRAVLKAKQDKEHARLKMQMLLDEEARAQEQEVRELQLMLKQKELREKQRVEQKKHKDLAARKIQAAGRRYVARRELKQMQRQMEFERQKREKAAKDAAAADVQDEWVEYWDENAQASYYFNIRTQEASWTKPGYTNPTEVAAQLLSYSTALTAHDFQQDNYGASYSPDKGDDVGYFDAGGHYHYYDTTNDTTPNDGWAQYKDEQSGAAYYYNHITGERYWA</sequence>
<dbReference type="Proteomes" id="UP000265716">
    <property type="component" value="Unassembled WGS sequence"/>
</dbReference>
<dbReference type="Pfam" id="PF00612">
    <property type="entry name" value="IQ"/>
    <property type="match status" value="6"/>
</dbReference>
<feature type="compositionally biased region" description="Low complexity" evidence="7">
    <location>
        <begin position="609"/>
        <end position="619"/>
    </location>
</feature>
<dbReference type="FunFam" id="1.10.238.10:FF:000003">
    <property type="entry name" value="Calmodulin A"/>
    <property type="match status" value="1"/>
</dbReference>
<feature type="coiled-coil region" evidence="6">
    <location>
        <begin position="1252"/>
        <end position="1294"/>
    </location>
</feature>
<keyword evidence="5" id="KW-0112">Calmodulin-binding</keyword>
<dbReference type="SMART" id="SM00015">
    <property type="entry name" value="IQ"/>
    <property type="match status" value="15"/>
</dbReference>
<dbReference type="InterPro" id="IPR051185">
    <property type="entry name" value="ASPM"/>
</dbReference>
<evidence type="ECO:0000256" key="7">
    <source>
        <dbReference type="SAM" id="MobiDB-lite"/>
    </source>
</evidence>
<feature type="coiled-coil region" evidence="6">
    <location>
        <begin position="285"/>
        <end position="323"/>
    </location>
</feature>
<protein>
    <submittedName>
        <fullName evidence="10">Uncharacterized protein</fullName>
    </submittedName>
</protein>
<feature type="region of interest" description="Disordered" evidence="7">
    <location>
        <begin position="457"/>
        <end position="476"/>
    </location>
</feature>
<dbReference type="GO" id="GO:0000278">
    <property type="term" value="P:mitotic cell cycle"/>
    <property type="evidence" value="ECO:0007669"/>
    <property type="project" value="TreeGrafter"/>
</dbReference>
<gene>
    <name evidence="10" type="ORF">DYB38_002107</name>
</gene>
<dbReference type="EMBL" id="QUTC01001751">
    <property type="protein sequence ID" value="RHY75980.1"/>
    <property type="molecule type" value="Genomic_DNA"/>
</dbReference>
<dbReference type="SUPFAM" id="SSF51045">
    <property type="entry name" value="WW domain"/>
    <property type="match status" value="1"/>
</dbReference>
<dbReference type="PROSITE" id="PS00018">
    <property type="entry name" value="EF_HAND_1"/>
    <property type="match status" value="2"/>
</dbReference>
<evidence type="ECO:0000256" key="6">
    <source>
        <dbReference type="SAM" id="Coils"/>
    </source>
</evidence>
<dbReference type="PROSITE" id="PS50020">
    <property type="entry name" value="WW_DOMAIN_2"/>
    <property type="match status" value="2"/>
</dbReference>
<dbReference type="VEuPathDB" id="FungiDB:H257_15312"/>
<dbReference type="SMART" id="SM00054">
    <property type="entry name" value="EFh"/>
    <property type="match status" value="2"/>
</dbReference>
<dbReference type="PANTHER" id="PTHR22706">
    <property type="entry name" value="ASSEMBLY FACTOR FOR SPINDLE MICROTUBULES"/>
    <property type="match status" value="1"/>
</dbReference>
<feature type="domain" description="EF-hand" evidence="9">
    <location>
        <begin position="559"/>
        <end position="594"/>
    </location>
</feature>
<evidence type="ECO:0000259" key="8">
    <source>
        <dbReference type="PROSITE" id="PS50020"/>
    </source>
</evidence>
<feature type="domain" description="WW" evidence="8">
    <location>
        <begin position="1646"/>
        <end position="1676"/>
    </location>
</feature>
<comment type="caution">
    <text evidence="10">The sequence shown here is derived from an EMBL/GenBank/DDBJ whole genome shotgun (WGS) entry which is preliminary data.</text>
</comment>
<feature type="compositionally biased region" description="Pro residues" evidence="7">
    <location>
        <begin position="153"/>
        <end position="164"/>
    </location>
</feature>
<evidence type="ECO:0000313" key="11">
    <source>
        <dbReference type="Proteomes" id="UP000265716"/>
    </source>
</evidence>
<dbReference type="InterPro" id="IPR036020">
    <property type="entry name" value="WW_dom_sf"/>
</dbReference>
<dbReference type="CDD" id="cd00201">
    <property type="entry name" value="WW"/>
    <property type="match status" value="2"/>
</dbReference>